<dbReference type="InterPro" id="IPR029044">
    <property type="entry name" value="Nucleotide-diphossugar_trans"/>
</dbReference>
<comment type="caution">
    <text evidence="4">The sequence shown here is derived from an EMBL/GenBank/DDBJ whole genome shotgun (WGS) entry which is preliminary data.</text>
</comment>
<sequence length="260" mass="28297">MRAMILAAGLGKRMRPLTDNCPKPLLAVAGKPLIVHHIEQLVALGITEIVINHAYLGHMIEEALGDGSQFGCRILYSAESEALETGGGIFNALPLLQEPLIQDPLIQEKEDNNSPFLLVNGDVWLDWEKITIPVSITGLCHLWLVKNPDHNPAGDFVLTASSMVIDKNDQQADEQEIDSQEQGAYTFSGISLLTPALFANSSAGAFPLAPLLRQAMANNQVSGELYSGDWIDVGTPERLQQVENLLINKLVINKQAITTL</sequence>
<keyword evidence="1" id="KW-0808">Transferase</keyword>
<reference evidence="5" key="1">
    <citation type="journal article" date="2017" name="Proc. Natl. Acad. Sci. U.S.A.">
        <title>Simulation of Deepwater Horizon oil plume reveals substrate specialization within a complex community of hydrocarbon degraders.</title>
        <authorList>
            <person name="Hu P."/>
            <person name="Dubinsky E.A."/>
            <person name="Probst A.J."/>
            <person name="Wang J."/>
            <person name="Sieber C.M.K."/>
            <person name="Tom L.M."/>
            <person name="Gardinali P."/>
            <person name="Banfield J.F."/>
            <person name="Atlas R.M."/>
            <person name="Andersen G.L."/>
        </authorList>
    </citation>
    <scope>NUCLEOTIDE SEQUENCE [LARGE SCALE GENOMIC DNA]</scope>
</reference>
<dbReference type="Gene3D" id="3.90.550.10">
    <property type="entry name" value="Spore Coat Polysaccharide Biosynthesis Protein SpsA, Chain A"/>
    <property type="match status" value="1"/>
</dbReference>
<dbReference type="CDD" id="cd06422">
    <property type="entry name" value="NTP_transferase_like_1"/>
    <property type="match status" value="1"/>
</dbReference>
<dbReference type="EMBL" id="MABE01000387">
    <property type="protein sequence ID" value="OUS40279.1"/>
    <property type="molecule type" value="Genomic_DNA"/>
</dbReference>
<dbReference type="InterPro" id="IPR050065">
    <property type="entry name" value="GlmU-like"/>
</dbReference>
<accession>A0A1Y5HSM5</accession>
<evidence type="ECO:0000256" key="2">
    <source>
        <dbReference type="ARBA" id="ARBA00022695"/>
    </source>
</evidence>
<dbReference type="InterPro" id="IPR054790">
    <property type="entry name" value="MurU"/>
</dbReference>
<evidence type="ECO:0000259" key="3">
    <source>
        <dbReference type="Pfam" id="PF00483"/>
    </source>
</evidence>
<organism evidence="4 5">
    <name type="scientific">Oleispira antarctica</name>
    <dbReference type="NCBI Taxonomy" id="188908"/>
    <lineage>
        <taxon>Bacteria</taxon>
        <taxon>Pseudomonadati</taxon>
        <taxon>Pseudomonadota</taxon>
        <taxon>Gammaproteobacteria</taxon>
        <taxon>Oceanospirillales</taxon>
        <taxon>Oceanospirillaceae</taxon>
        <taxon>Oleispira</taxon>
    </lineage>
</organism>
<dbReference type="Proteomes" id="UP000227088">
    <property type="component" value="Unassembled WGS sequence"/>
</dbReference>
<dbReference type="InterPro" id="IPR005835">
    <property type="entry name" value="NTP_transferase_dom"/>
</dbReference>
<evidence type="ECO:0000256" key="1">
    <source>
        <dbReference type="ARBA" id="ARBA00022679"/>
    </source>
</evidence>
<dbReference type="Pfam" id="PF00483">
    <property type="entry name" value="NTP_transferase"/>
    <property type="match status" value="1"/>
</dbReference>
<keyword evidence="2" id="KW-0548">Nucleotidyltransferase</keyword>
<proteinExistence type="predicted"/>
<evidence type="ECO:0000313" key="4">
    <source>
        <dbReference type="EMBL" id="OUS40279.1"/>
    </source>
</evidence>
<evidence type="ECO:0000313" key="5">
    <source>
        <dbReference type="Proteomes" id="UP000227088"/>
    </source>
</evidence>
<feature type="domain" description="Nucleotidyl transferase" evidence="3">
    <location>
        <begin position="3"/>
        <end position="96"/>
    </location>
</feature>
<protein>
    <recommendedName>
        <fullName evidence="3">Nucleotidyl transferase domain-containing protein</fullName>
    </recommendedName>
</protein>
<dbReference type="PANTHER" id="PTHR43584:SF8">
    <property type="entry name" value="N-ACETYLMURAMATE ALPHA-1-PHOSPHATE URIDYLYLTRANSFERASE"/>
    <property type="match status" value="1"/>
</dbReference>
<dbReference type="GO" id="GO:0016779">
    <property type="term" value="F:nucleotidyltransferase activity"/>
    <property type="evidence" value="ECO:0007669"/>
    <property type="project" value="UniProtKB-KW"/>
</dbReference>
<dbReference type="SUPFAM" id="SSF53448">
    <property type="entry name" value="Nucleotide-diphospho-sugar transferases"/>
    <property type="match status" value="1"/>
</dbReference>
<dbReference type="AlphaFoldDB" id="A0A1Y5HSM5"/>
<dbReference type="PANTHER" id="PTHR43584">
    <property type="entry name" value="NUCLEOTIDYL TRANSFERASE"/>
    <property type="match status" value="1"/>
</dbReference>
<name>A0A1Y5HSM5_OLEAN</name>
<dbReference type="NCBIfam" id="NF045761">
    <property type="entry name" value="NAMPUrTaseMurU"/>
    <property type="match status" value="1"/>
</dbReference>
<gene>
    <name evidence="4" type="ORF">A9R00_06845</name>
</gene>